<dbReference type="InterPro" id="IPR019500">
    <property type="entry name" value="Pep_S46"/>
</dbReference>
<dbReference type="AlphaFoldDB" id="A0A4R2EYY2"/>
<evidence type="ECO:0000256" key="2">
    <source>
        <dbReference type="ARBA" id="ARBA00022438"/>
    </source>
</evidence>
<dbReference type="RefSeq" id="WP_131837624.1">
    <property type="nucleotide sequence ID" value="NZ_SLWB01000001.1"/>
</dbReference>
<comment type="caution">
    <text evidence="8">The sequence shown here is derived from an EMBL/GenBank/DDBJ whole genome shotgun (WGS) entry which is preliminary data.</text>
</comment>
<comment type="function">
    <text evidence="7">Catalyzes the removal of dipeptides from the N-terminus of oligopeptides.</text>
</comment>
<gene>
    <name evidence="8" type="ORF">CLV25_10151</name>
</gene>
<dbReference type="PANTHER" id="PTHR38469:SF1">
    <property type="entry name" value="PERIPLASMIC PEPTIDASE SUBFAMILY S1B"/>
    <property type="match status" value="1"/>
</dbReference>
<sequence>MHKRILTLLVITVAFAGRLYADEGMWFLPLLEKQKMVDMKKMGLKLSAKDIYSYNTSSLKDGVVMFGRWCTGEIVSSKGLILTNHHCGVDIFQKISTYEKNILKNGYWAKSYAEEIPIQDLSISFLVKIVDVTKEAKAIADTIKNKAFASRKLDKIMSKKYPSSDPSCSVSLEVFDRGNQYYLFYYKTYTDVRLTGVPPQGIGKFGGDTDNWMWPRQTGDFSVFRVYGDKNGNPVEYSPNNVPLETKGHLKVSLKGLKEGDFTMVMGYPGSTVRYLTESELQEQIEVKHTITSTVRDARQRIMMEDMRADDRIQLMYASKYFNSCNAQKLSEGIVATIASTGAFEQKRALEQRFTKWVNSTPAAKATYGNVLSTINSTIEKRRNTMWNYTYLEEAITRSTEVFVSAIRLQGLQRGLADGQKITDKSVAQQRKNALEFFKDYNPATDRRATIKLLELVKKNVDKKYLPDFFNIIDKDFSGNISAFVSKMFETSIACDSSRYFAFLKNPVLGVLDNDLAYKMAKSHNEMLIKLKNINGEDNDAFRNARTLFIKGIQEMDSKKAFYPDANFTMRLTYGKVVGYEPKDGQWNKPFTTTKGILEKENPKDFEFEVPAKEKELILKGDYGPYGEKDGTMRVCFLTDNDITGGNSGSPVMNGNGELVGIAFDGVWESLSNDIIYVPAKNRTICVDIRYVLFSIDKVGGAKWLVDEMLMD</sequence>
<evidence type="ECO:0000256" key="5">
    <source>
        <dbReference type="ARBA" id="ARBA00022801"/>
    </source>
</evidence>
<keyword evidence="2 7" id="KW-0031">Aminopeptidase</keyword>
<evidence type="ECO:0000256" key="3">
    <source>
        <dbReference type="ARBA" id="ARBA00022670"/>
    </source>
</evidence>
<dbReference type="GO" id="GO:0043171">
    <property type="term" value="P:peptide catabolic process"/>
    <property type="evidence" value="ECO:0007669"/>
    <property type="project" value="UniProtKB-UniRule"/>
</dbReference>
<dbReference type="OrthoDB" id="9805367at2"/>
<dbReference type="EMBL" id="SLWB01000001">
    <property type="protein sequence ID" value="TCN72833.1"/>
    <property type="molecule type" value="Genomic_DNA"/>
</dbReference>
<dbReference type="PANTHER" id="PTHR38469">
    <property type="entry name" value="PERIPLASMIC PEPTIDASE SUBFAMILY S1B"/>
    <property type="match status" value="1"/>
</dbReference>
<accession>A0A4R2EYY2</accession>
<dbReference type="GO" id="GO:0070009">
    <property type="term" value="F:serine-type aminopeptidase activity"/>
    <property type="evidence" value="ECO:0007669"/>
    <property type="project" value="UniProtKB-UniRule"/>
</dbReference>
<organism evidence="8 9">
    <name type="scientific">Acetobacteroides hydrogenigenes</name>
    <dbReference type="NCBI Taxonomy" id="979970"/>
    <lineage>
        <taxon>Bacteria</taxon>
        <taxon>Pseudomonadati</taxon>
        <taxon>Bacteroidota</taxon>
        <taxon>Bacteroidia</taxon>
        <taxon>Bacteroidales</taxon>
        <taxon>Rikenellaceae</taxon>
        <taxon>Acetobacteroides</taxon>
    </lineage>
</organism>
<proteinExistence type="inferred from homology"/>
<keyword evidence="3 7" id="KW-0645">Protease</keyword>
<dbReference type="GO" id="GO:0008239">
    <property type="term" value="F:dipeptidyl-peptidase activity"/>
    <property type="evidence" value="ECO:0007669"/>
    <property type="project" value="UniProtKB-UniRule"/>
</dbReference>
<name>A0A4R2EYY2_9BACT</name>
<evidence type="ECO:0000256" key="6">
    <source>
        <dbReference type="ARBA" id="ARBA00022825"/>
    </source>
</evidence>
<evidence type="ECO:0000256" key="4">
    <source>
        <dbReference type="ARBA" id="ARBA00022729"/>
    </source>
</evidence>
<keyword evidence="5 7" id="KW-0378">Hydrolase</keyword>
<dbReference type="Proteomes" id="UP000294830">
    <property type="component" value="Unassembled WGS sequence"/>
</dbReference>
<dbReference type="GO" id="GO:0006508">
    <property type="term" value="P:proteolysis"/>
    <property type="evidence" value="ECO:0007669"/>
    <property type="project" value="UniProtKB-KW"/>
</dbReference>
<keyword evidence="6 7" id="KW-0720">Serine protease</keyword>
<dbReference type="Gene3D" id="2.40.10.10">
    <property type="entry name" value="Trypsin-like serine proteases"/>
    <property type="match status" value="1"/>
</dbReference>
<evidence type="ECO:0000256" key="7">
    <source>
        <dbReference type="RuleBase" id="RU366067"/>
    </source>
</evidence>
<keyword evidence="4" id="KW-0732">Signal</keyword>
<protein>
    <recommendedName>
        <fullName evidence="7">Dipeptidyl-peptidase</fullName>
        <ecNumber evidence="7">3.4.14.-</ecNumber>
    </recommendedName>
</protein>
<evidence type="ECO:0000256" key="1">
    <source>
        <dbReference type="ARBA" id="ARBA00010491"/>
    </source>
</evidence>
<dbReference type="InterPro" id="IPR009003">
    <property type="entry name" value="Peptidase_S1_PA"/>
</dbReference>
<evidence type="ECO:0000313" key="9">
    <source>
        <dbReference type="Proteomes" id="UP000294830"/>
    </source>
</evidence>
<comment type="similarity">
    <text evidence="1 7">Belongs to the peptidase S46 family.</text>
</comment>
<evidence type="ECO:0000313" key="8">
    <source>
        <dbReference type="EMBL" id="TCN72833.1"/>
    </source>
</evidence>
<dbReference type="Pfam" id="PF10459">
    <property type="entry name" value="Peptidase_S46"/>
    <property type="match status" value="1"/>
</dbReference>
<dbReference type="EC" id="3.4.14.-" evidence="7"/>
<dbReference type="SUPFAM" id="SSF50494">
    <property type="entry name" value="Trypsin-like serine proteases"/>
    <property type="match status" value="1"/>
</dbReference>
<keyword evidence="9" id="KW-1185">Reference proteome</keyword>
<reference evidence="8 9" key="1">
    <citation type="submission" date="2019-03" db="EMBL/GenBank/DDBJ databases">
        <title>Genomic Encyclopedia of Archaeal and Bacterial Type Strains, Phase II (KMG-II): from individual species to whole genera.</title>
        <authorList>
            <person name="Goeker M."/>
        </authorList>
    </citation>
    <scope>NUCLEOTIDE SEQUENCE [LARGE SCALE GENOMIC DNA]</scope>
    <source>
        <strain evidence="8 9">RL-C</strain>
    </source>
</reference>
<dbReference type="InterPro" id="IPR043504">
    <property type="entry name" value="Peptidase_S1_PA_chymotrypsin"/>
</dbReference>